<keyword evidence="1" id="KW-0472">Membrane</keyword>
<dbReference type="Proteomes" id="UP000199672">
    <property type="component" value="Unassembled WGS sequence"/>
</dbReference>
<reference evidence="3" key="1">
    <citation type="submission" date="2016-10" db="EMBL/GenBank/DDBJ databases">
        <authorList>
            <person name="Varghese N."/>
            <person name="Submissions S."/>
        </authorList>
    </citation>
    <scope>NUCLEOTIDE SEQUENCE [LARGE SCALE GENOMIC DNA]</scope>
    <source>
        <strain evidence="3">CGMCC 1.10370</strain>
    </source>
</reference>
<accession>A0A1I1X3K7</accession>
<dbReference type="RefSeq" id="WP_091498655.1">
    <property type="nucleotide sequence ID" value="NZ_FOMH01000018.1"/>
</dbReference>
<keyword evidence="1" id="KW-0812">Transmembrane</keyword>
<sequence>MKKYFFASFWTVYMLFFAIPFPMLLYYNINNEFDINALNDKNPWMALGILAFSIILWTILLFGYFKRWIAQIFITKKNLEAIKENGVRREAKIINARIISKQNAEFNTYELDLLFKNLSDTEITHKTIITDSKPYERRFETGKKLNLLLNKNTKQLPYFIISTTQAKLNIPNLILRILGWLIAVILVMGYYFYSYKTESQGMGWRFMSFGHPLIICPMVLLFYRFILRFIISKFTGLNPDSVLIKFKGIKTPARLIKVSQTGTYINEQPMMRFELEYTDNQHRIHKNTLKKVIGLLDLDTTKQKEIDIFYLPENPIQIAFASDLENIV</sequence>
<feature type="transmembrane region" description="Helical" evidence="1">
    <location>
        <begin position="7"/>
        <end position="29"/>
    </location>
</feature>
<organism evidence="2 3">
    <name type="scientific">Flavobacterium phragmitis</name>
    <dbReference type="NCBI Taxonomy" id="739143"/>
    <lineage>
        <taxon>Bacteria</taxon>
        <taxon>Pseudomonadati</taxon>
        <taxon>Bacteroidota</taxon>
        <taxon>Flavobacteriia</taxon>
        <taxon>Flavobacteriales</taxon>
        <taxon>Flavobacteriaceae</taxon>
        <taxon>Flavobacterium</taxon>
    </lineage>
</organism>
<protein>
    <recommendedName>
        <fullName evidence="4">Transmembrane protein</fullName>
    </recommendedName>
</protein>
<proteinExistence type="predicted"/>
<dbReference type="OrthoDB" id="662998at2"/>
<keyword evidence="1" id="KW-1133">Transmembrane helix</keyword>
<gene>
    <name evidence="2" type="ORF">SAMN05216297_11840</name>
</gene>
<feature type="transmembrane region" description="Helical" evidence="1">
    <location>
        <begin position="173"/>
        <end position="192"/>
    </location>
</feature>
<feature type="transmembrane region" description="Helical" evidence="1">
    <location>
        <begin position="204"/>
        <end position="223"/>
    </location>
</feature>
<dbReference type="AlphaFoldDB" id="A0A1I1X3K7"/>
<name>A0A1I1X3K7_9FLAO</name>
<evidence type="ECO:0008006" key="4">
    <source>
        <dbReference type="Google" id="ProtNLM"/>
    </source>
</evidence>
<dbReference type="EMBL" id="FOMH01000018">
    <property type="protein sequence ID" value="SFE01932.1"/>
    <property type="molecule type" value="Genomic_DNA"/>
</dbReference>
<feature type="transmembrane region" description="Helical" evidence="1">
    <location>
        <begin position="44"/>
        <end position="65"/>
    </location>
</feature>
<evidence type="ECO:0000313" key="3">
    <source>
        <dbReference type="Proteomes" id="UP000199672"/>
    </source>
</evidence>
<evidence type="ECO:0000256" key="1">
    <source>
        <dbReference type="SAM" id="Phobius"/>
    </source>
</evidence>
<dbReference type="STRING" id="739143.SAMN05216297_11840"/>
<evidence type="ECO:0000313" key="2">
    <source>
        <dbReference type="EMBL" id="SFE01932.1"/>
    </source>
</evidence>
<keyword evidence="3" id="KW-1185">Reference proteome</keyword>